<evidence type="ECO:0000313" key="2">
    <source>
        <dbReference type="EMBL" id="NHM01188.1"/>
    </source>
</evidence>
<protein>
    <submittedName>
        <fullName evidence="2">T9SS type B sorting domain-containing protein</fullName>
    </submittedName>
</protein>
<dbReference type="InterPro" id="IPR049804">
    <property type="entry name" value="Choice_anch_L"/>
</dbReference>
<reference evidence="2 3" key="1">
    <citation type="submission" date="2020-02" db="EMBL/GenBank/DDBJ databases">
        <authorList>
            <person name="Chen W.-M."/>
        </authorList>
    </citation>
    <scope>NUCLEOTIDE SEQUENCE [LARGE SCALE GENOMIC DNA]</scope>
    <source>
        <strain evidence="2 3">KDG-16</strain>
    </source>
</reference>
<name>A0ABX0I1Y2_9FLAO</name>
<dbReference type="CDD" id="cd00146">
    <property type="entry name" value="PKD"/>
    <property type="match status" value="1"/>
</dbReference>
<dbReference type="EMBL" id="JAAJBT010000002">
    <property type="protein sequence ID" value="NHM01188.1"/>
    <property type="molecule type" value="Genomic_DNA"/>
</dbReference>
<dbReference type="NCBIfam" id="TIGR04131">
    <property type="entry name" value="Bac_Flav_CTERM"/>
    <property type="match status" value="1"/>
</dbReference>
<accession>A0ABX0I1Y2</accession>
<dbReference type="Pfam" id="PF13585">
    <property type="entry name" value="CHU_C"/>
    <property type="match status" value="1"/>
</dbReference>
<dbReference type="RefSeq" id="WP_166076246.1">
    <property type="nucleotide sequence ID" value="NZ_JAAJBT010000002.1"/>
</dbReference>
<sequence length="663" mass="72108">MKKIISILFTLSFTVSFSQNITVNESFTPQQLIENILVNSGCVSVSNFSASGGNFGTGELSYGYFNANGSSFPFQEGILLTTGKLNSAIGPNANFSDDGNGLTWNGDTDLNNALGLSNTFNATVLEFDFIPNANNISFEYIFSSEQYLLNPTSNQCNFTDGFAFLLKEATATTYQNLALIPGTTTPVRVNTVRGNGTICPSANEAYFDAFNTGNYPTTFEGQTKILTAQAVVTPGTLYHIKLVIADEGNGRFDSGIFLRAGSFISEKNLGVDRLLATGNPLCAGENITLNATQTGATNYQWFQNGNPIFGENNATYNVTTAGNYAVEIDINTSCTLTGKIEIEYAPNLTIANTNFEVCDTNIDGLAPFDLATIQTQIFSSLPTNFTVALFDSTTSTTPLPSSYTNTNDFQQIIYARITNIANCYGNIPITLNVNVFPQIFTDETIGICNNTPTNISAPSGYTYSWNTATTQTSQTITVANAGTYTVTITNANNCSKTKTFTVVNSEIATITNIEVNDFNENLTATITVTGNGDYEYSLDGITYQSSPVFNVLDAGEYTIYVNDKNNCGIASETFYALSYPKFFTPNGDNYNDTWQIENLDKKGLENSKIYIFDRFGKLIKQISGMGSGWNGNFNGNPVSSSDYWFVLELNNGKTIKGHFTLKR</sequence>
<evidence type="ECO:0000313" key="3">
    <source>
        <dbReference type="Proteomes" id="UP000800984"/>
    </source>
</evidence>
<dbReference type="Proteomes" id="UP000800984">
    <property type="component" value="Unassembled WGS sequence"/>
</dbReference>
<dbReference type="InterPro" id="IPR026341">
    <property type="entry name" value="T9SS_type_B"/>
</dbReference>
<dbReference type="InterPro" id="IPR013783">
    <property type="entry name" value="Ig-like_fold"/>
</dbReference>
<comment type="caution">
    <text evidence="2">The sequence shown here is derived from an EMBL/GenBank/DDBJ whole genome shotgun (WGS) entry which is preliminary data.</text>
</comment>
<feature type="signal peptide" evidence="1">
    <location>
        <begin position="1"/>
        <end position="18"/>
    </location>
</feature>
<evidence type="ECO:0000256" key="1">
    <source>
        <dbReference type="SAM" id="SignalP"/>
    </source>
</evidence>
<proteinExistence type="predicted"/>
<dbReference type="Gene3D" id="2.60.40.10">
    <property type="entry name" value="Immunoglobulins"/>
    <property type="match status" value="2"/>
</dbReference>
<keyword evidence="1" id="KW-0732">Signal</keyword>
<gene>
    <name evidence="2" type="ORF">G4D72_03575</name>
</gene>
<dbReference type="NCBIfam" id="NF038133">
    <property type="entry name" value="choice_anch_L"/>
    <property type="match status" value="1"/>
</dbReference>
<organism evidence="2 3">
    <name type="scientific">Flavobacterium difficile</name>
    <dbReference type="NCBI Taxonomy" id="2709659"/>
    <lineage>
        <taxon>Bacteria</taxon>
        <taxon>Pseudomonadati</taxon>
        <taxon>Bacteroidota</taxon>
        <taxon>Flavobacteriia</taxon>
        <taxon>Flavobacteriales</taxon>
        <taxon>Flavobacteriaceae</taxon>
        <taxon>Flavobacterium</taxon>
    </lineage>
</organism>
<feature type="chain" id="PRO_5046953973" evidence="1">
    <location>
        <begin position="19"/>
        <end position="663"/>
    </location>
</feature>
<keyword evidence="3" id="KW-1185">Reference proteome</keyword>